<evidence type="ECO:0000256" key="7">
    <source>
        <dbReference type="ARBA" id="ARBA00023002"/>
    </source>
</evidence>
<dbReference type="Gene3D" id="1.10.1040.10">
    <property type="entry name" value="N-(1-d-carboxylethyl)-l-norvaline Dehydrogenase, domain 2"/>
    <property type="match status" value="1"/>
</dbReference>
<dbReference type="Pfam" id="PF00725">
    <property type="entry name" value="3HCDH"/>
    <property type="match status" value="1"/>
</dbReference>
<keyword evidence="14" id="KW-1185">Reference proteome</keyword>
<name>A0ABU6F863_9ACTN</name>
<feature type="domain" description="3-hydroxyacyl-CoA dehydrogenase C-terminal" evidence="11">
    <location>
        <begin position="196"/>
        <end position="294"/>
    </location>
</feature>
<proteinExistence type="inferred from homology"/>
<dbReference type="PANTHER" id="PTHR48075:SF1">
    <property type="entry name" value="LAMBDA-CRYSTALLIN HOMOLOG"/>
    <property type="match status" value="1"/>
</dbReference>
<keyword evidence="6" id="KW-0597">Phosphoprotein</keyword>
<comment type="caution">
    <text evidence="13">The sequence shown here is derived from an EMBL/GenBank/DDBJ whole genome shotgun (WGS) entry which is preliminary data.</text>
</comment>
<dbReference type="SUPFAM" id="SSF51735">
    <property type="entry name" value="NAD(P)-binding Rossmann-fold domains"/>
    <property type="match status" value="1"/>
</dbReference>
<protein>
    <recommendedName>
        <fullName evidence="10">L-gulonate 3-dehydrogenase</fullName>
        <ecNumber evidence="9">1.1.1.45</ecNumber>
    </recommendedName>
    <alternativeName>
        <fullName evidence="10">L-gulonate 3-dehydrogenase</fullName>
    </alternativeName>
</protein>
<dbReference type="EMBL" id="JAOZYC010000129">
    <property type="protein sequence ID" value="MEB8340184.1"/>
    <property type="molecule type" value="Genomic_DNA"/>
</dbReference>
<organism evidence="13 14">
    <name type="scientific">Streptomyces endophyticus</name>
    <dbReference type="NCBI Taxonomy" id="714166"/>
    <lineage>
        <taxon>Bacteria</taxon>
        <taxon>Bacillati</taxon>
        <taxon>Actinomycetota</taxon>
        <taxon>Actinomycetes</taxon>
        <taxon>Kitasatosporales</taxon>
        <taxon>Streptomycetaceae</taxon>
        <taxon>Streptomyces</taxon>
    </lineage>
</organism>
<evidence type="ECO:0000256" key="1">
    <source>
        <dbReference type="ARBA" id="ARBA00004496"/>
    </source>
</evidence>
<evidence type="ECO:0000256" key="9">
    <source>
        <dbReference type="ARBA" id="ARBA00038962"/>
    </source>
</evidence>
<feature type="domain" description="3-hydroxyacyl-CoA dehydrogenase NAD binding" evidence="12">
    <location>
        <begin position="15"/>
        <end position="191"/>
    </location>
</feature>
<evidence type="ECO:0000256" key="2">
    <source>
        <dbReference type="ARBA" id="ARBA00005086"/>
    </source>
</evidence>
<reference evidence="13 14" key="1">
    <citation type="submission" date="2022-10" db="EMBL/GenBank/DDBJ databases">
        <authorList>
            <person name="Xie J."/>
            <person name="Shen N."/>
        </authorList>
    </citation>
    <scope>NUCLEOTIDE SEQUENCE [LARGE SCALE GENOMIC DNA]</scope>
    <source>
        <strain evidence="13 14">YIM65594</strain>
    </source>
</reference>
<evidence type="ECO:0000256" key="3">
    <source>
        <dbReference type="ARBA" id="ARBA00009463"/>
    </source>
</evidence>
<evidence type="ECO:0000256" key="8">
    <source>
        <dbReference type="ARBA" id="ARBA00023027"/>
    </source>
</evidence>
<keyword evidence="5" id="KW-0963">Cytoplasm</keyword>
<comment type="subunit">
    <text evidence="4">Homodimer.</text>
</comment>
<dbReference type="RefSeq" id="WP_326018900.1">
    <property type="nucleotide sequence ID" value="NZ_JAOZYC010000129.1"/>
</dbReference>
<evidence type="ECO:0000256" key="4">
    <source>
        <dbReference type="ARBA" id="ARBA00011738"/>
    </source>
</evidence>
<dbReference type="SUPFAM" id="SSF48179">
    <property type="entry name" value="6-phosphogluconate dehydrogenase C-terminal domain-like"/>
    <property type="match status" value="1"/>
</dbReference>
<dbReference type="Gene3D" id="3.40.50.720">
    <property type="entry name" value="NAD(P)-binding Rossmann-like Domain"/>
    <property type="match status" value="1"/>
</dbReference>
<gene>
    <name evidence="13" type="ORF">OKJ99_22070</name>
</gene>
<dbReference type="InterPro" id="IPR022694">
    <property type="entry name" value="3-OHacyl-CoA_DH"/>
</dbReference>
<evidence type="ECO:0000256" key="10">
    <source>
        <dbReference type="ARBA" id="ARBA00042709"/>
    </source>
</evidence>
<dbReference type="InterPro" id="IPR036291">
    <property type="entry name" value="NAD(P)-bd_dom_sf"/>
</dbReference>
<dbReference type="PIRSF" id="PIRSF000105">
    <property type="entry name" value="HCDH"/>
    <property type="match status" value="1"/>
</dbReference>
<evidence type="ECO:0000256" key="5">
    <source>
        <dbReference type="ARBA" id="ARBA00022490"/>
    </source>
</evidence>
<dbReference type="Proteomes" id="UP001354931">
    <property type="component" value="Unassembled WGS sequence"/>
</dbReference>
<evidence type="ECO:0000259" key="11">
    <source>
        <dbReference type="Pfam" id="PF00725"/>
    </source>
</evidence>
<dbReference type="InterPro" id="IPR008927">
    <property type="entry name" value="6-PGluconate_DH-like_C_sf"/>
</dbReference>
<keyword evidence="8" id="KW-0520">NAD</keyword>
<dbReference type="InterPro" id="IPR006176">
    <property type="entry name" value="3-OHacyl-CoA_DH_NAD-bd"/>
</dbReference>
<evidence type="ECO:0000313" key="13">
    <source>
        <dbReference type="EMBL" id="MEB8340184.1"/>
    </source>
</evidence>
<dbReference type="PANTHER" id="PTHR48075">
    <property type="entry name" value="3-HYDROXYACYL-COA DEHYDROGENASE FAMILY PROTEIN"/>
    <property type="match status" value="1"/>
</dbReference>
<comment type="subcellular location">
    <subcellularLocation>
        <location evidence="1">Cytoplasm</location>
    </subcellularLocation>
</comment>
<keyword evidence="7" id="KW-0560">Oxidoreductase</keyword>
<sequence length="339" mass="37228">MTDTERTGAAQRIDVVVVGAGRMGQGIARAFLAAGMDVTLADVKETDEDRVRYRKAAEQQVIERLRPTGSDSDQVPQLVVCDRESAQSRLATADVVFEAVPEVIEVKRSILSWVDAHVAGDAVIASTTSTFLVTEIADLVEDPSRVLNAHWLNPADLMPLVEVSRSDRTDPAQVERMTELLRRIGKIPVVCGPAAGYIVPRLQALVMNEAARMVEEGVATATDIDLAVRAGLGTRFSVLGPLEFIDWGGGDILYYASRYLTAQLGDRFRAPAVVEDNMANRRRGLQDHTGFYEYDPESTAAYQAGRIREFEELLRLRGPELRADPVLSERPAPPPESDR</sequence>
<dbReference type="InterPro" id="IPR013328">
    <property type="entry name" value="6PGD_dom2"/>
</dbReference>
<comment type="pathway">
    <text evidence="2">Lipid metabolism; butanoate metabolism.</text>
</comment>
<dbReference type="Pfam" id="PF02737">
    <property type="entry name" value="3HCDH_N"/>
    <property type="match status" value="1"/>
</dbReference>
<evidence type="ECO:0000256" key="6">
    <source>
        <dbReference type="ARBA" id="ARBA00022553"/>
    </source>
</evidence>
<dbReference type="InterPro" id="IPR006108">
    <property type="entry name" value="3HC_DH_C"/>
</dbReference>
<comment type="similarity">
    <text evidence="3">Belongs to the 3-hydroxyacyl-CoA dehydrogenase family.</text>
</comment>
<evidence type="ECO:0000259" key="12">
    <source>
        <dbReference type="Pfam" id="PF02737"/>
    </source>
</evidence>
<dbReference type="EC" id="1.1.1.45" evidence="9"/>
<accession>A0ABU6F863</accession>
<evidence type="ECO:0000313" key="14">
    <source>
        <dbReference type="Proteomes" id="UP001354931"/>
    </source>
</evidence>